<evidence type="ECO:0000259" key="4">
    <source>
        <dbReference type="Pfam" id="PF13472"/>
    </source>
</evidence>
<dbReference type="AlphaFoldDB" id="A0A1N7NCH0"/>
<keyword evidence="1" id="KW-0378">Hydrolase</keyword>
<dbReference type="Pfam" id="PF03629">
    <property type="entry name" value="SASA"/>
    <property type="match status" value="1"/>
</dbReference>
<evidence type="ECO:0000256" key="2">
    <source>
        <dbReference type="SAM" id="SignalP"/>
    </source>
</evidence>
<dbReference type="Pfam" id="PF13472">
    <property type="entry name" value="Lipase_GDSL_2"/>
    <property type="match status" value="1"/>
</dbReference>
<organism evidence="5 6">
    <name type="scientific">Belliella pelovolcani</name>
    <dbReference type="NCBI Taxonomy" id="529505"/>
    <lineage>
        <taxon>Bacteria</taxon>
        <taxon>Pseudomonadati</taxon>
        <taxon>Bacteroidota</taxon>
        <taxon>Cytophagia</taxon>
        <taxon>Cytophagales</taxon>
        <taxon>Cyclobacteriaceae</taxon>
        <taxon>Belliella</taxon>
    </lineage>
</organism>
<gene>
    <name evidence="5" type="ORF">SAMN05421761_10982</name>
</gene>
<feature type="domain" description="SGNH hydrolase-type esterase" evidence="4">
    <location>
        <begin position="30"/>
        <end position="205"/>
    </location>
</feature>
<evidence type="ECO:0000259" key="3">
    <source>
        <dbReference type="Pfam" id="PF03629"/>
    </source>
</evidence>
<dbReference type="PANTHER" id="PTHR22901">
    <property type="entry name" value="SIALATE O-ACETYLESTERASE"/>
    <property type="match status" value="1"/>
</dbReference>
<dbReference type="InterPro" id="IPR036514">
    <property type="entry name" value="SGNH_hydro_sf"/>
</dbReference>
<dbReference type="InterPro" id="IPR013830">
    <property type="entry name" value="SGNH_hydro"/>
</dbReference>
<keyword evidence="2" id="KW-0732">Signal</keyword>
<dbReference type="InterPro" id="IPR039329">
    <property type="entry name" value="SIAE"/>
</dbReference>
<evidence type="ECO:0000313" key="6">
    <source>
        <dbReference type="Proteomes" id="UP000186026"/>
    </source>
</evidence>
<dbReference type="RefSeq" id="WP_076501598.1">
    <property type="nucleotide sequence ID" value="NZ_FTOP01000009.1"/>
</dbReference>
<protein>
    <submittedName>
        <fullName evidence="5">Sialate O-acetylesterase</fullName>
    </submittedName>
</protein>
<proteinExistence type="predicted"/>
<name>A0A1N7NCH0_9BACT</name>
<reference evidence="6" key="1">
    <citation type="submission" date="2017-01" db="EMBL/GenBank/DDBJ databases">
        <authorList>
            <person name="Varghese N."/>
            <person name="Submissions S."/>
        </authorList>
    </citation>
    <scope>NUCLEOTIDE SEQUENCE [LARGE SCALE GENOMIC DNA]</scope>
    <source>
        <strain evidence="6">DSM 46698</strain>
    </source>
</reference>
<sequence>MKFQYFLILSLAVISLKMNPAFAQKTKVACIGDSVTFGYGISERDSLSYPSQLQRMLGDAYEVGNFGHNGATLLQNGHNPYIQTAAFKNALAFRPDIAIIHLGLNDTDPRNWPYYKGEFETDYASLIADLKQANPDVRILIAELSPIFSGHPRFKSGTRDWHREIRNKTQKVAIDNEVELIDFFKPLHQHPDLFPDNLHPIAKGAGIFAKLVYSRLSNEAHVFQLGKIFQNGSVLQRGEMVNVFGRGIPGEEVVVRLGNSIGKDQVDLDGNWLIELGQVPTGGPFNLEANHINETLRLDSIWVGDLWLAMGQSNMDWPLSLSNGGKSLEEISQENLFPRIYKYDPVGTMNDQAWDKMTLEAVQDLRFFEGQWLSGQKLKDASGLAYYFAKQLGSHLEIPIGIVQLSLGGAPIESFVSRESLEEDNLLVDILSGWKQSDFMMPWVRQRIKENLGNSYETLQRHPFEPAYLYEAGVKHLEGLTFKGLIWYQGESNTLNPVLYGRLFRLFAEDMRAAFGESLPIYTVQLPGMSRVEWPYFREIQVQLAQEIPSVYLATTIDLGDSLDVHPRDKESIGKRLAALALNYSYDMPFEDPSKIKVKEVYFEKDILNLVFNVNDALKVKSGPLVHGFELIGPKGLRKKVRAEISKNTVLIEVPKSFKPEAVWYGFEPFPQTNLLSPAGNPIGPFRLPLNFN</sequence>
<dbReference type="Proteomes" id="UP000186026">
    <property type="component" value="Unassembled WGS sequence"/>
</dbReference>
<dbReference type="SUPFAM" id="SSF52266">
    <property type="entry name" value="SGNH hydrolase"/>
    <property type="match status" value="2"/>
</dbReference>
<accession>A0A1N7NCH0</accession>
<dbReference type="GO" id="GO:0005975">
    <property type="term" value="P:carbohydrate metabolic process"/>
    <property type="evidence" value="ECO:0007669"/>
    <property type="project" value="TreeGrafter"/>
</dbReference>
<dbReference type="STRING" id="529505.SAMN05421761_10982"/>
<dbReference type="Gene3D" id="3.40.50.1110">
    <property type="entry name" value="SGNH hydrolase"/>
    <property type="match status" value="2"/>
</dbReference>
<feature type="signal peptide" evidence="2">
    <location>
        <begin position="1"/>
        <end position="23"/>
    </location>
</feature>
<evidence type="ECO:0000256" key="1">
    <source>
        <dbReference type="ARBA" id="ARBA00022801"/>
    </source>
</evidence>
<keyword evidence="6" id="KW-1185">Reference proteome</keyword>
<dbReference type="GO" id="GO:0001681">
    <property type="term" value="F:sialate O-acetylesterase activity"/>
    <property type="evidence" value="ECO:0007669"/>
    <property type="project" value="InterPro"/>
</dbReference>
<feature type="chain" id="PRO_5012207628" evidence="2">
    <location>
        <begin position="24"/>
        <end position="693"/>
    </location>
</feature>
<dbReference type="PANTHER" id="PTHR22901:SF0">
    <property type="entry name" value="SIALATE O-ACETYLESTERASE"/>
    <property type="match status" value="1"/>
</dbReference>
<feature type="domain" description="Sialate O-acetylesterase" evidence="3">
    <location>
        <begin position="474"/>
        <end position="580"/>
    </location>
</feature>
<dbReference type="EMBL" id="FTOP01000009">
    <property type="protein sequence ID" value="SIS96075.1"/>
    <property type="molecule type" value="Genomic_DNA"/>
</dbReference>
<dbReference type="InterPro" id="IPR005181">
    <property type="entry name" value="SASA"/>
</dbReference>
<dbReference type="OrthoDB" id="9796689at2"/>
<evidence type="ECO:0000313" key="5">
    <source>
        <dbReference type="EMBL" id="SIS96075.1"/>
    </source>
</evidence>